<organism evidence="2 3">
    <name type="scientific">Desulforamulus aeronauticus DSM 10349</name>
    <dbReference type="NCBI Taxonomy" id="1121421"/>
    <lineage>
        <taxon>Bacteria</taxon>
        <taxon>Bacillati</taxon>
        <taxon>Bacillota</taxon>
        <taxon>Clostridia</taxon>
        <taxon>Eubacteriales</taxon>
        <taxon>Peptococcaceae</taxon>
        <taxon>Desulforamulus</taxon>
    </lineage>
</organism>
<dbReference type="EMBL" id="FRAR01000007">
    <property type="protein sequence ID" value="SHK15268.1"/>
    <property type="molecule type" value="Genomic_DNA"/>
</dbReference>
<evidence type="ECO:0000313" key="3">
    <source>
        <dbReference type="Proteomes" id="UP000183997"/>
    </source>
</evidence>
<proteinExistence type="predicted"/>
<evidence type="ECO:0000313" key="2">
    <source>
        <dbReference type="EMBL" id="SHK15268.1"/>
    </source>
</evidence>
<accession>A0A1M6Q570</accession>
<evidence type="ECO:0000256" key="1">
    <source>
        <dbReference type="SAM" id="Coils"/>
    </source>
</evidence>
<keyword evidence="1" id="KW-0175">Coiled coil</keyword>
<dbReference type="OrthoDB" id="9777694at2"/>
<reference evidence="3" key="1">
    <citation type="submission" date="2016-11" db="EMBL/GenBank/DDBJ databases">
        <authorList>
            <person name="Varghese N."/>
            <person name="Submissions S."/>
        </authorList>
    </citation>
    <scope>NUCLEOTIDE SEQUENCE [LARGE SCALE GENOMIC DNA]</scope>
    <source>
        <strain evidence="3">DSM 10349</strain>
    </source>
</reference>
<dbReference type="RefSeq" id="WP_072911247.1">
    <property type="nucleotide sequence ID" value="NZ_FRAR01000007.1"/>
</dbReference>
<dbReference type="AlphaFoldDB" id="A0A1M6Q570"/>
<protein>
    <submittedName>
        <fullName evidence="2">Uncharacterized protein</fullName>
    </submittedName>
</protein>
<gene>
    <name evidence="2" type="ORF">SAMN02745123_00905</name>
</gene>
<dbReference type="STRING" id="1121421.SAMN02745123_00905"/>
<dbReference type="Proteomes" id="UP000183997">
    <property type="component" value="Unassembled WGS sequence"/>
</dbReference>
<keyword evidence="3" id="KW-1185">Reference proteome</keyword>
<name>A0A1M6Q570_9FIRM</name>
<sequence length="434" mass="51314">MYNEDDFLAERQKLFNEVWSEPMTTIAKRYGLSDNGLRKRCIKLEIPLPPVGHWAKLQAGKESAPKPKLPPMKIIKQTIHAEDKKHIIEIEDISEKTDSELESTDGIELLTPESKENFIQWCKKIQVPKKIDNYNPLIAEYQKEIEYRKARDEEHRFHDIFRYTDLYWTVHHKTPYRDNIAVLPISVSEKQTNRALKIMNTLINLVSELGGKVIVNRGDKDNATFMVFNHDFIFDMNEIMIKQRTKLLEPKEVILNTEFKPMYEKLPSGSLEIGFAEISDNRTREKCTKRLHFQDSLNEPLEKQLGEIFISLFKIANEAAITKYISEREYEKRKKEEQLLREIEAENSREKQKIEAKNQRRVKFHQNIDHHMEEWFKYQNLKKYINDLNELLPTIADPESKEIIEEYLLVLRDKAEKSNPLNNIISEIKSLKDD</sequence>
<feature type="coiled-coil region" evidence="1">
    <location>
        <begin position="326"/>
        <end position="360"/>
    </location>
</feature>